<evidence type="ECO:0000256" key="1">
    <source>
        <dbReference type="ARBA" id="ARBA00022490"/>
    </source>
</evidence>
<dbReference type="Gene3D" id="1.10.150.870">
    <property type="match status" value="1"/>
</dbReference>
<dbReference type="Pfam" id="PF14579">
    <property type="entry name" value="HHH_6"/>
    <property type="match status" value="1"/>
</dbReference>
<dbReference type="GO" id="GO:0003887">
    <property type="term" value="F:DNA-directed DNA polymerase activity"/>
    <property type="evidence" value="ECO:0007669"/>
    <property type="project" value="UniProtKB-EC"/>
</dbReference>
<dbReference type="NCBIfam" id="TIGR00594">
    <property type="entry name" value="polc"/>
    <property type="match status" value="1"/>
</dbReference>
<dbReference type="InterPro" id="IPR029460">
    <property type="entry name" value="DNAPol_HHH"/>
</dbReference>
<sequence length="1074" mass="116789">MGHRYAELHVHSAFSFLDGASLPEDLVSRAVELDLSALALTDHDGLPGVVQLATAARSVGLPTVIGAELSLPLDGQVYAPRRAGDRDPDANHLLVLARGVDGYRRLSSAIGRAQLSTGMKGCADYSLESLAEAADGQWAILTGCRKGHLRRALASGGEAAARSELDRLGALFGRENIVVELTDLGSPLDRERNSILAGLAREAGLRAAATGQVHYATARERPLADTLAAIRSRTTLEDLDPWLPASGAFLRSDEEMRAIHARHEYAVDAAGELGAELAFDLDLVAPRLPPFPVPDGCTEATWLRELTYRGAERRYGVRGSTAGAWEQIDHELSTIEDLGFPGYFLIVHEIVDFCRSRGIFCQGRGSAANSAVCYALGITAVDAIRHRMLFERFLSPGRSGPPDIDIDIESGRREEVIQHVYSRHGREHAAQVANVISYRPKMAVREAGRALGFELGQVDAWAASVERWGSLTEEESDIDPTVLTIAEQMLRLPRHLGIHSGGMVMCEGPVIDVCPVGWATAPGRTVLQWDKDDCAEAGLVKFDLLGLGMLTALRLAFTEIARYGAVDENGQPYELHTVPEEDPLVYDLLCAADTVGVFQVESRAQMSTLPRLRPRVFYDIVVEVALIRPGPIQGNAVNPYIARRRGREPVTYLHPLLKPALEKTLGVPLFQEQLMQIAVDAAGFSPAQADQLRKAMGSKRSKQRMEALHVLLVAGMMERGIDESVAEQIYDSLKAFADFGFPESHSFSFAYLVYASAWLKVHHPEAFYMGLLGAQPMGFYSPQSLVADARRHGVRTARADINYSDVEASLEQSVDRVPGEDAPPPRAPVAHVRPRSDRVLRLGLSAIKGLGEGASRIVAARRERPFVSMADAARRCRLNERDLRILSEAGALTSLGVGRRQGMWAAGPLGSEETVDNGWIQPTIPGTEVGIVAPDLPDMTQAEVIVADVTRTGVSSTYPTVLVRDRLSQRGVLSVADILTAPIGTRLSVGGIVTHRQRPHTARGTLFLSIEDETGLLNVVCSAGLWARHRDIARRSRALIVRGMVERADGTVNFVADGFEQLPLSLPVSSRDFR</sequence>
<feature type="domain" description="Polymerase/histidinol phosphatase N-terminal" evidence="11">
    <location>
        <begin position="6"/>
        <end position="73"/>
    </location>
</feature>
<evidence type="ECO:0000256" key="2">
    <source>
        <dbReference type="ARBA" id="ARBA00022679"/>
    </source>
</evidence>
<evidence type="ECO:0000256" key="7">
    <source>
        <dbReference type="ARBA" id="ARBA00023204"/>
    </source>
</evidence>
<dbReference type="InterPro" id="IPR004805">
    <property type="entry name" value="DnaE2/DnaE/PolC"/>
</dbReference>
<dbReference type="PANTHER" id="PTHR32294:SF4">
    <property type="entry name" value="ERROR-PRONE DNA POLYMERASE"/>
    <property type="match status" value="1"/>
</dbReference>
<feature type="region of interest" description="Disordered" evidence="10">
    <location>
        <begin position="812"/>
        <end position="832"/>
    </location>
</feature>
<evidence type="ECO:0000256" key="3">
    <source>
        <dbReference type="ARBA" id="ARBA00022695"/>
    </source>
</evidence>
<keyword evidence="7 9" id="KW-0234">DNA repair</keyword>
<keyword evidence="2 9" id="KW-0808">Transferase</keyword>
<keyword evidence="13" id="KW-1185">Reference proteome</keyword>
<organism evidence="12 13">
    <name type="scientific">Flaviflexus equikiangi</name>
    <dbReference type="NCBI Taxonomy" id="2758573"/>
    <lineage>
        <taxon>Bacteria</taxon>
        <taxon>Bacillati</taxon>
        <taxon>Actinomycetota</taxon>
        <taxon>Actinomycetes</taxon>
        <taxon>Actinomycetales</taxon>
        <taxon>Actinomycetaceae</taxon>
        <taxon>Flaviflexus</taxon>
    </lineage>
</organism>
<dbReference type="EC" id="2.7.7.7" evidence="9"/>
<comment type="subcellular location">
    <subcellularLocation>
        <location evidence="9">Cytoplasm</location>
    </subcellularLocation>
</comment>
<keyword evidence="4 9" id="KW-0235">DNA replication</keyword>
<accession>A0ABS2TFB0</accession>
<dbReference type="Pfam" id="PF02811">
    <property type="entry name" value="PHP"/>
    <property type="match status" value="1"/>
</dbReference>
<dbReference type="SMART" id="SM00481">
    <property type="entry name" value="POLIIIAc"/>
    <property type="match status" value="1"/>
</dbReference>
<dbReference type="InterPro" id="IPR040982">
    <property type="entry name" value="DNA_pol3_finger"/>
</dbReference>
<dbReference type="CDD" id="cd04485">
    <property type="entry name" value="DnaE_OBF"/>
    <property type="match status" value="1"/>
</dbReference>
<keyword evidence="6 9" id="KW-0239">DNA-directed DNA polymerase</keyword>
<evidence type="ECO:0000256" key="8">
    <source>
        <dbReference type="ARBA" id="ARBA00049244"/>
    </source>
</evidence>
<evidence type="ECO:0000256" key="5">
    <source>
        <dbReference type="ARBA" id="ARBA00022763"/>
    </source>
</evidence>
<evidence type="ECO:0000313" key="12">
    <source>
        <dbReference type="EMBL" id="MBM9433317.1"/>
    </source>
</evidence>
<dbReference type="Pfam" id="PF17657">
    <property type="entry name" value="DNA_pol3_finger"/>
    <property type="match status" value="1"/>
</dbReference>
<proteinExistence type="inferred from homology"/>
<evidence type="ECO:0000313" key="13">
    <source>
        <dbReference type="Proteomes" id="UP000705983"/>
    </source>
</evidence>
<reference evidence="13" key="1">
    <citation type="submission" date="2021-02" db="EMBL/GenBank/DDBJ databases">
        <title>Leucobacter sp. CX169.</title>
        <authorList>
            <person name="Cheng Y."/>
        </authorList>
    </citation>
    <scope>NUCLEOTIDE SEQUENCE [LARGE SCALE GENOMIC DNA]</scope>
    <source>
        <strain evidence="13">JY899</strain>
    </source>
</reference>
<comment type="caution">
    <text evidence="12">The sequence shown here is derived from an EMBL/GenBank/DDBJ whole genome shotgun (WGS) entry which is preliminary data.</text>
</comment>
<keyword evidence="5 9" id="KW-0227">DNA damage</keyword>
<dbReference type="EMBL" id="JAFFJS010000003">
    <property type="protein sequence ID" value="MBM9433317.1"/>
    <property type="molecule type" value="Genomic_DNA"/>
</dbReference>
<evidence type="ECO:0000256" key="10">
    <source>
        <dbReference type="SAM" id="MobiDB-lite"/>
    </source>
</evidence>
<dbReference type="Proteomes" id="UP000705983">
    <property type="component" value="Unassembled WGS sequence"/>
</dbReference>
<keyword evidence="1 9" id="KW-0963">Cytoplasm</keyword>
<keyword evidence="3 9" id="KW-0548">Nucleotidyltransferase</keyword>
<evidence type="ECO:0000256" key="6">
    <source>
        <dbReference type="ARBA" id="ARBA00022932"/>
    </source>
</evidence>
<comment type="similarity">
    <text evidence="9">Belongs to the DNA polymerase type-C family. DnaE2 subfamily.</text>
</comment>
<protein>
    <recommendedName>
        <fullName evidence="9">Error-prone DNA polymerase</fullName>
        <ecNumber evidence="9">2.7.7.7</ecNumber>
    </recommendedName>
</protein>
<comment type="catalytic activity">
    <reaction evidence="8 9">
        <text>DNA(n) + a 2'-deoxyribonucleoside 5'-triphosphate = DNA(n+1) + diphosphate</text>
        <dbReference type="Rhea" id="RHEA:22508"/>
        <dbReference type="Rhea" id="RHEA-COMP:17339"/>
        <dbReference type="Rhea" id="RHEA-COMP:17340"/>
        <dbReference type="ChEBI" id="CHEBI:33019"/>
        <dbReference type="ChEBI" id="CHEBI:61560"/>
        <dbReference type="ChEBI" id="CHEBI:173112"/>
        <dbReference type="EC" id="2.7.7.7"/>
    </reaction>
</comment>
<evidence type="ECO:0000256" key="4">
    <source>
        <dbReference type="ARBA" id="ARBA00022705"/>
    </source>
</evidence>
<evidence type="ECO:0000259" key="11">
    <source>
        <dbReference type="SMART" id="SM00481"/>
    </source>
</evidence>
<dbReference type="InterPro" id="IPR016195">
    <property type="entry name" value="Pol/histidinol_Pase-like"/>
</dbReference>
<dbReference type="InterPro" id="IPR023073">
    <property type="entry name" value="DnaE2"/>
</dbReference>
<dbReference type="SUPFAM" id="SSF89550">
    <property type="entry name" value="PHP domain-like"/>
    <property type="match status" value="1"/>
</dbReference>
<dbReference type="InterPro" id="IPR011708">
    <property type="entry name" value="DNA_pol3_alpha_NTPase_dom"/>
</dbReference>
<dbReference type="NCBIfam" id="NF004225">
    <property type="entry name" value="PRK05672.1"/>
    <property type="match status" value="1"/>
</dbReference>
<dbReference type="HAMAP" id="MF_01902">
    <property type="entry name" value="DNApol_error_prone"/>
    <property type="match status" value="1"/>
</dbReference>
<dbReference type="InterPro" id="IPR004013">
    <property type="entry name" value="PHP_dom"/>
</dbReference>
<dbReference type="InterPro" id="IPR003141">
    <property type="entry name" value="Pol/His_phosphatase_N"/>
</dbReference>
<dbReference type="Gene3D" id="3.20.20.140">
    <property type="entry name" value="Metal-dependent hydrolases"/>
    <property type="match status" value="1"/>
</dbReference>
<dbReference type="RefSeq" id="WP_187996647.1">
    <property type="nucleotide sequence ID" value="NZ_JACEXG010000003.1"/>
</dbReference>
<evidence type="ECO:0000256" key="9">
    <source>
        <dbReference type="HAMAP-Rule" id="MF_01902"/>
    </source>
</evidence>
<dbReference type="PANTHER" id="PTHR32294">
    <property type="entry name" value="DNA POLYMERASE III SUBUNIT ALPHA"/>
    <property type="match status" value="1"/>
</dbReference>
<dbReference type="Pfam" id="PF07733">
    <property type="entry name" value="DNA_pol3_alpha"/>
    <property type="match status" value="1"/>
</dbReference>
<comment type="function">
    <text evidence="9">DNA polymerase involved in damage-induced mutagenesis and translesion synthesis (TLS). It is not the major replicative DNA polymerase.</text>
</comment>
<gene>
    <name evidence="9" type="primary">dnaE2</name>
    <name evidence="12" type="ORF">JVW63_06350</name>
</gene>
<name>A0ABS2TFB0_9ACTO</name>